<comment type="caution">
    <text evidence="4">Lacks conserved residue(s) required for the propagation of feature annotation.</text>
</comment>
<evidence type="ECO:0000313" key="8">
    <source>
        <dbReference type="RefSeq" id="XP_065675520.1"/>
    </source>
</evidence>
<dbReference type="SMART" id="SM00179">
    <property type="entry name" value="EGF_CA"/>
    <property type="match status" value="2"/>
</dbReference>
<dbReference type="InterPro" id="IPR000742">
    <property type="entry name" value="EGF"/>
</dbReference>
<feature type="chain" id="PRO_5047158804" evidence="5">
    <location>
        <begin position="29"/>
        <end position="684"/>
    </location>
</feature>
<keyword evidence="3" id="KW-1015">Disulfide bond</keyword>
<dbReference type="InterPro" id="IPR050751">
    <property type="entry name" value="ECM_structural_protein"/>
</dbReference>
<keyword evidence="7" id="KW-1185">Reference proteome</keyword>
<name>A0ABM4DLU6_HYDVU</name>
<dbReference type="Gene3D" id="2.10.25.10">
    <property type="entry name" value="Laminin"/>
    <property type="match status" value="2"/>
</dbReference>
<dbReference type="PROSITE" id="PS50026">
    <property type="entry name" value="EGF_3"/>
    <property type="match status" value="1"/>
</dbReference>
<reference evidence="8" key="1">
    <citation type="submission" date="2025-08" db="UniProtKB">
        <authorList>
            <consortium name="RefSeq"/>
        </authorList>
    </citation>
    <scope>IDENTIFICATION</scope>
</reference>
<dbReference type="CDD" id="cd00054">
    <property type="entry name" value="EGF_CA"/>
    <property type="match status" value="2"/>
</dbReference>
<keyword evidence="5" id="KW-0732">Signal</keyword>
<dbReference type="SMART" id="SM00181">
    <property type="entry name" value="EGF"/>
    <property type="match status" value="2"/>
</dbReference>
<dbReference type="GeneID" id="136091740"/>
<evidence type="ECO:0000256" key="2">
    <source>
        <dbReference type="ARBA" id="ARBA00022737"/>
    </source>
</evidence>
<sequence length="684" mass="75133">MLGLNFKLMTKCLMTVFLLSKFFYGTNTDCPNDCRCSNGTIKRFCSIGFYFNATSGACQDINECLMNCKYDQSICINFIGSFNCSCPKGSVYNLLVQDCAAISTLSSFVTSTTIVSSFNNSIVNQSFLADCTCTNGTIQHFCSFGFYFNATLDINECLTYCKYDQSVCINLNGSFNCTCPKGLIYNLQVRDCAAFSMIQSSSSIKKVIPSGYLNLLDTLSSTVVLSNNSIKKVTPSGYLSSLKTLSPTVVLSNYSLKKAITSGYLSLLVTSTSTVVLSSLSIPLLKQTSPTLFRLDSSMITNNKAFQINESSSIIKNVATSTLIQSSFSHVEQKKQSSFSIKSVVSSGHLNSLEIATSRRIQSSLPLVAQTSAAVIQLNSSTVHVDKIVQTSFSIEDLVSSDHLNVLNITTSTVIYSSFNQSFVKQSYCKEETVGSVNFTGLYTFPFTLVKISSTQMVSIPCVYNTSIMLNRRCIQSDPASDPYWSTVNLFTCPSKTETSQLLIKLQLTNITSSNAEAIASNLKNVLKNGIVTNEYDIYIVSNVIKNIIKPSSLLSEMVTNDVLSSVDIILGVSPHIIDVADKVFSSSAQYLSSLEMLAMQQTKNITISKTNLAFSTYFPLTLGSLYIYANPVMNNINLSITDKDLRLSLENLQAYIFLPAQVFKGNTGNVYWYVFKQGSFFKE</sequence>
<dbReference type="Proteomes" id="UP001652625">
    <property type="component" value="Chromosome 15"/>
</dbReference>
<accession>A0ABM4DLU6</accession>
<dbReference type="SUPFAM" id="SSF57184">
    <property type="entry name" value="Growth factor receptor domain"/>
    <property type="match status" value="1"/>
</dbReference>
<dbReference type="InterPro" id="IPR001881">
    <property type="entry name" value="EGF-like_Ca-bd_dom"/>
</dbReference>
<dbReference type="Pfam" id="PF07645">
    <property type="entry name" value="EGF_CA"/>
    <property type="match status" value="2"/>
</dbReference>
<dbReference type="InterPro" id="IPR018097">
    <property type="entry name" value="EGF_Ca-bd_CS"/>
</dbReference>
<organism evidence="7 8">
    <name type="scientific">Hydra vulgaris</name>
    <name type="common">Hydra</name>
    <name type="synonym">Hydra attenuata</name>
    <dbReference type="NCBI Taxonomy" id="6087"/>
    <lineage>
        <taxon>Eukaryota</taxon>
        <taxon>Metazoa</taxon>
        <taxon>Cnidaria</taxon>
        <taxon>Hydrozoa</taxon>
        <taxon>Hydroidolina</taxon>
        <taxon>Anthoathecata</taxon>
        <taxon>Aplanulata</taxon>
        <taxon>Hydridae</taxon>
        <taxon>Hydra</taxon>
    </lineage>
</organism>
<dbReference type="PROSITE" id="PS01187">
    <property type="entry name" value="EGF_CA"/>
    <property type="match status" value="2"/>
</dbReference>
<feature type="signal peptide" evidence="5">
    <location>
        <begin position="1"/>
        <end position="28"/>
    </location>
</feature>
<dbReference type="PROSITE" id="PS00010">
    <property type="entry name" value="ASX_HYDROXYL"/>
    <property type="match status" value="2"/>
</dbReference>
<dbReference type="InterPro" id="IPR009030">
    <property type="entry name" value="Growth_fac_rcpt_cys_sf"/>
</dbReference>
<evidence type="ECO:0000259" key="6">
    <source>
        <dbReference type="PROSITE" id="PS50026"/>
    </source>
</evidence>
<dbReference type="RefSeq" id="XP_065675520.1">
    <property type="nucleotide sequence ID" value="XM_065819448.1"/>
</dbReference>
<dbReference type="PANTHER" id="PTHR24034">
    <property type="entry name" value="EGF-LIKE DOMAIN-CONTAINING PROTEIN"/>
    <property type="match status" value="1"/>
</dbReference>
<keyword evidence="1 4" id="KW-0245">EGF-like domain</keyword>
<protein>
    <submittedName>
        <fullName evidence="8">Uncharacterized protein LOC136091740</fullName>
    </submittedName>
</protein>
<gene>
    <name evidence="8" type="primary">LOC136091740</name>
</gene>
<dbReference type="SUPFAM" id="SSF57196">
    <property type="entry name" value="EGF/Laminin"/>
    <property type="match status" value="1"/>
</dbReference>
<keyword evidence="2" id="KW-0677">Repeat</keyword>
<feature type="domain" description="EGF-like" evidence="6">
    <location>
        <begin position="153"/>
        <end position="193"/>
    </location>
</feature>
<evidence type="ECO:0000256" key="3">
    <source>
        <dbReference type="ARBA" id="ARBA00023157"/>
    </source>
</evidence>
<evidence type="ECO:0000256" key="5">
    <source>
        <dbReference type="SAM" id="SignalP"/>
    </source>
</evidence>
<evidence type="ECO:0000256" key="4">
    <source>
        <dbReference type="PROSITE-ProRule" id="PRU00076"/>
    </source>
</evidence>
<evidence type="ECO:0000256" key="1">
    <source>
        <dbReference type="ARBA" id="ARBA00022536"/>
    </source>
</evidence>
<dbReference type="PANTHER" id="PTHR24034:SF89">
    <property type="entry name" value="COMPLEMENT COMPONENT C1Q RECEPTOR"/>
    <property type="match status" value="1"/>
</dbReference>
<dbReference type="InterPro" id="IPR049883">
    <property type="entry name" value="NOTCH1_EGF-like"/>
</dbReference>
<dbReference type="InterPro" id="IPR000152">
    <property type="entry name" value="EGF-type_Asp/Asn_hydroxyl_site"/>
</dbReference>
<evidence type="ECO:0000313" key="7">
    <source>
        <dbReference type="Proteomes" id="UP001652625"/>
    </source>
</evidence>
<proteinExistence type="predicted"/>